<organism evidence="2 3">
    <name type="scientific">Corynebacterium vitaeruminis DSM 20294</name>
    <dbReference type="NCBI Taxonomy" id="1224164"/>
    <lineage>
        <taxon>Bacteria</taxon>
        <taxon>Bacillati</taxon>
        <taxon>Actinomycetota</taxon>
        <taxon>Actinomycetes</taxon>
        <taxon>Mycobacteriales</taxon>
        <taxon>Corynebacteriaceae</taxon>
        <taxon>Corynebacterium</taxon>
    </lineage>
</organism>
<reference evidence="2 3" key="1">
    <citation type="submission" date="2013-02" db="EMBL/GenBank/DDBJ databases">
        <title>The complete genome sequence of Corynebacterium vitaeruminis DSM 20294.</title>
        <authorList>
            <person name="Ruckert C."/>
            <person name="Albersmeier A."/>
            <person name="Kalinowski J."/>
        </authorList>
    </citation>
    <scope>NUCLEOTIDE SEQUENCE [LARGE SCALE GENOMIC DNA]</scope>
    <source>
        <strain evidence="3">ATCC 10234</strain>
    </source>
</reference>
<dbReference type="PANTHER" id="PTHR43784:SF2">
    <property type="entry name" value="GDSL-LIKE LIPASE_ACYLHYDROLASE, PUTATIVE (AFU_ORTHOLOGUE AFUA_2G00820)-RELATED"/>
    <property type="match status" value="1"/>
</dbReference>
<evidence type="ECO:0000259" key="1">
    <source>
        <dbReference type="Pfam" id="PF13472"/>
    </source>
</evidence>
<dbReference type="SUPFAM" id="SSF52266">
    <property type="entry name" value="SGNH hydrolase"/>
    <property type="match status" value="1"/>
</dbReference>
<accession>W5XZP5</accession>
<dbReference type="RefSeq" id="WP_025252227.1">
    <property type="nucleotide sequence ID" value="NZ_CP004353.1"/>
</dbReference>
<dbReference type="eggNOG" id="COG2105">
    <property type="taxonomic scope" value="Bacteria"/>
</dbReference>
<dbReference type="KEGG" id="cvt:B843_03975"/>
<dbReference type="Gene3D" id="3.40.50.1110">
    <property type="entry name" value="SGNH hydrolase"/>
    <property type="match status" value="1"/>
</dbReference>
<dbReference type="AlphaFoldDB" id="W5XZP5"/>
<keyword evidence="3" id="KW-1185">Reference proteome</keyword>
<dbReference type="PATRIC" id="fig|1224164.3.peg.786"/>
<sequence length="254" mass="27257">MQTLFSFGPLLDPALQEEVFGEALGYVPASTRHGEGGLVALEDGQLSLADGRFGVRRRVALADGRLAWAYLDPRPFAAAKKVAVLGDSIAFGMSDPSGGWAARLASHVPRLWNLAIPGETMARLATYGPGEATRRDVDTAVVSAGGNDIAGGAEPEQVLADLEAIVAPLEAACVRVVALGPTWMDADRAEAEFGLPVRTDALERLRTLMVRWGDRTHRDVIDLWEPLRGRTALLADGVHPTREGHAVLFSELFR</sequence>
<dbReference type="PANTHER" id="PTHR43784">
    <property type="entry name" value="GDSL-LIKE LIPASE/ACYLHYDROLASE, PUTATIVE (AFU_ORTHOLOGUE AFUA_2G00820)-RELATED"/>
    <property type="match status" value="1"/>
</dbReference>
<protein>
    <submittedName>
        <fullName evidence="2">Arylesterase</fullName>
    </submittedName>
</protein>
<feature type="domain" description="SGNH hydrolase-type esterase" evidence="1">
    <location>
        <begin position="84"/>
        <end position="247"/>
    </location>
</feature>
<proteinExistence type="predicted"/>
<dbReference type="InterPro" id="IPR053140">
    <property type="entry name" value="GDSL_Rv0518-like"/>
</dbReference>
<evidence type="ECO:0000313" key="3">
    <source>
        <dbReference type="Proteomes" id="UP000019222"/>
    </source>
</evidence>
<dbReference type="Pfam" id="PF13472">
    <property type="entry name" value="Lipase_GDSL_2"/>
    <property type="match status" value="1"/>
</dbReference>
<dbReference type="CDD" id="cd00229">
    <property type="entry name" value="SGNH_hydrolase"/>
    <property type="match status" value="1"/>
</dbReference>
<dbReference type="HOGENOM" id="CLU_902495_0_0_11"/>
<dbReference type="EMBL" id="CP004353">
    <property type="protein sequence ID" value="AHI22184.1"/>
    <property type="molecule type" value="Genomic_DNA"/>
</dbReference>
<dbReference type="InterPro" id="IPR013830">
    <property type="entry name" value="SGNH_hydro"/>
</dbReference>
<name>W5XZP5_9CORY</name>
<dbReference type="STRING" id="1224164.B843_03975"/>
<gene>
    <name evidence="2" type="ORF">B843_03975</name>
</gene>
<dbReference type="InterPro" id="IPR036514">
    <property type="entry name" value="SGNH_hydro_sf"/>
</dbReference>
<evidence type="ECO:0000313" key="2">
    <source>
        <dbReference type="EMBL" id="AHI22184.1"/>
    </source>
</evidence>
<dbReference type="Proteomes" id="UP000019222">
    <property type="component" value="Chromosome"/>
</dbReference>